<name>A0A2H3IZZ1_WOLCO</name>
<feature type="compositionally biased region" description="Basic and acidic residues" evidence="1">
    <location>
        <begin position="161"/>
        <end position="170"/>
    </location>
</feature>
<sequence length="178" mass="19603">MPSSTVPVVYRTPLPRPLKRLPAPLACSYDCADLAIIDLSRVSAPEERLGSVWRRTERMFSIMDLPLSGVPEEKGLYTADLKAQMTCGLEAPQHECGKRRRCDGVAATIDRVVQPSPEQRVLTPFCIFYFAIVDEDAKVLPYIESAVFTTRGDMQAFRGSGRGDDGHMAKDMPGGCHG</sequence>
<proteinExistence type="predicted"/>
<accession>A0A2H3IZZ1</accession>
<organism evidence="2 3">
    <name type="scientific">Wolfiporia cocos (strain MD-104)</name>
    <name type="common">Brown rot fungus</name>
    <dbReference type="NCBI Taxonomy" id="742152"/>
    <lineage>
        <taxon>Eukaryota</taxon>
        <taxon>Fungi</taxon>
        <taxon>Dikarya</taxon>
        <taxon>Basidiomycota</taxon>
        <taxon>Agaricomycotina</taxon>
        <taxon>Agaricomycetes</taxon>
        <taxon>Polyporales</taxon>
        <taxon>Phaeolaceae</taxon>
        <taxon>Wolfiporia</taxon>
    </lineage>
</organism>
<evidence type="ECO:0000313" key="2">
    <source>
        <dbReference type="EMBL" id="PCH35015.1"/>
    </source>
</evidence>
<feature type="region of interest" description="Disordered" evidence="1">
    <location>
        <begin position="158"/>
        <end position="178"/>
    </location>
</feature>
<protein>
    <submittedName>
        <fullName evidence="2">Uncharacterized protein</fullName>
    </submittedName>
</protein>
<gene>
    <name evidence="2" type="ORF">WOLCODRAFT_165958</name>
</gene>
<dbReference type="Proteomes" id="UP000218811">
    <property type="component" value="Unassembled WGS sequence"/>
</dbReference>
<evidence type="ECO:0000313" key="3">
    <source>
        <dbReference type="Proteomes" id="UP000218811"/>
    </source>
</evidence>
<evidence type="ECO:0000256" key="1">
    <source>
        <dbReference type="SAM" id="MobiDB-lite"/>
    </source>
</evidence>
<dbReference type="EMBL" id="KB467843">
    <property type="protein sequence ID" value="PCH35015.1"/>
    <property type="molecule type" value="Genomic_DNA"/>
</dbReference>
<keyword evidence="3" id="KW-1185">Reference proteome</keyword>
<reference evidence="2 3" key="1">
    <citation type="journal article" date="2012" name="Science">
        <title>The Paleozoic origin of enzymatic lignin decomposition reconstructed from 31 fungal genomes.</title>
        <authorList>
            <person name="Floudas D."/>
            <person name="Binder M."/>
            <person name="Riley R."/>
            <person name="Barry K."/>
            <person name="Blanchette R.A."/>
            <person name="Henrissat B."/>
            <person name="Martinez A.T."/>
            <person name="Otillar R."/>
            <person name="Spatafora J.W."/>
            <person name="Yadav J.S."/>
            <person name="Aerts A."/>
            <person name="Benoit I."/>
            <person name="Boyd A."/>
            <person name="Carlson A."/>
            <person name="Copeland A."/>
            <person name="Coutinho P.M."/>
            <person name="de Vries R.P."/>
            <person name="Ferreira P."/>
            <person name="Findley K."/>
            <person name="Foster B."/>
            <person name="Gaskell J."/>
            <person name="Glotzer D."/>
            <person name="Gorecki P."/>
            <person name="Heitman J."/>
            <person name="Hesse C."/>
            <person name="Hori C."/>
            <person name="Igarashi K."/>
            <person name="Jurgens J.A."/>
            <person name="Kallen N."/>
            <person name="Kersten P."/>
            <person name="Kohler A."/>
            <person name="Kuees U."/>
            <person name="Kumar T.K.A."/>
            <person name="Kuo A."/>
            <person name="LaButti K."/>
            <person name="Larrondo L.F."/>
            <person name="Lindquist E."/>
            <person name="Ling A."/>
            <person name="Lombard V."/>
            <person name="Lucas S."/>
            <person name="Lundell T."/>
            <person name="Martin R."/>
            <person name="McLaughlin D.J."/>
            <person name="Morgenstern I."/>
            <person name="Morin E."/>
            <person name="Murat C."/>
            <person name="Nagy L.G."/>
            <person name="Nolan M."/>
            <person name="Ohm R.A."/>
            <person name="Patyshakuliyeva A."/>
            <person name="Rokas A."/>
            <person name="Ruiz-Duenas F.J."/>
            <person name="Sabat G."/>
            <person name="Salamov A."/>
            <person name="Samejima M."/>
            <person name="Schmutz J."/>
            <person name="Slot J.C."/>
            <person name="St John F."/>
            <person name="Stenlid J."/>
            <person name="Sun H."/>
            <person name="Sun S."/>
            <person name="Syed K."/>
            <person name="Tsang A."/>
            <person name="Wiebenga A."/>
            <person name="Young D."/>
            <person name="Pisabarro A."/>
            <person name="Eastwood D.C."/>
            <person name="Martin F."/>
            <person name="Cullen D."/>
            <person name="Grigoriev I.V."/>
            <person name="Hibbett D.S."/>
        </authorList>
    </citation>
    <scope>NUCLEOTIDE SEQUENCE [LARGE SCALE GENOMIC DNA]</scope>
    <source>
        <strain evidence="2 3">MD-104</strain>
    </source>
</reference>
<dbReference type="AlphaFoldDB" id="A0A2H3IZZ1"/>